<dbReference type="Proteomes" id="UP000818266">
    <property type="component" value="Unassembled WGS sequence"/>
</dbReference>
<accession>A0A9E5JK14</accession>
<evidence type="ECO:0000259" key="4">
    <source>
        <dbReference type="SMART" id="SM00822"/>
    </source>
</evidence>
<feature type="domain" description="Ketoreductase" evidence="4">
    <location>
        <begin position="7"/>
        <end position="185"/>
    </location>
</feature>
<evidence type="ECO:0000313" key="6">
    <source>
        <dbReference type="Proteomes" id="UP000818266"/>
    </source>
</evidence>
<comment type="similarity">
    <text evidence="1">Belongs to the short-chain dehydrogenases/reductases (SDR) family.</text>
</comment>
<name>A0A9E5JK14_9MICO</name>
<dbReference type="EMBL" id="VIKT02000001">
    <property type="protein sequence ID" value="NHF61664.1"/>
    <property type="molecule type" value="Genomic_DNA"/>
</dbReference>
<dbReference type="PRINTS" id="PR00081">
    <property type="entry name" value="GDHRDH"/>
</dbReference>
<keyword evidence="6" id="KW-1185">Reference proteome</keyword>
<feature type="region of interest" description="Disordered" evidence="3">
    <location>
        <begin position="182"/>
        <end position="202"/>
    </location>
</feature>
<sequence length="293" mass="29591">MTTLQGSSILVVGATGGLGRHLARQLADAGAHLTLSARSMTDLEALGIPGQLVPADLTDPGAARTLVATAVTAHGQLDGIVNAAGAVAFGALADTADDTIEALWEINALAPMRMLRAALPSLRDSAEQGREPFVLTLSGVVSEHPTNGIGAYSAVKSALAAYVQVAAREVRRSGIRVIDARPGHTETELSRHPIAGETPKFPTGLEPAAVAQRIVEAIVGDEKDLPSTAFSEVPAASSQMVKADEATPPTGAHPAVAMAAQMPLETAESAPAAGSAAEGGSAPTAATTHSGSR</sequence>
<dbReference type="InterPro" id="IPR036291">
    <property type="entry name" value="NAD(P)-bd_dom_sf"/>
</dbReference>
<dbReference type="GO" id="GO:0016491">
    <property type="term" value="F:oxidoreductase activity"/>
    <property type="evidence" value="ECO:0007669"/>
    <property type="project" value="UniProtKB-KW"/>
</dbReference>
<evidence type="ECO:0000256" key="3">
    <source>
        <dbReference type="SAM" id="MobiDB-lite"/>
    </source>
</evidence>
<evidence type="ECO:0000256" key="2">
    <source>
        <dbReference type="ARBA" id="ARBA00023002"/>
    </source>
</evidence>
<dbReference type="InterPro" id="IPR002347">
    <property type="entry name" value="SDR_fam"/>
</dbReference>
<organism evidence="5 6">
    <name type="scientific">Microcella pacifica</name>
    <dbReference type="NCBI Taxonomy" id="2591847"/>
    <lineage>
        <taxon>Bacteria</taxon>
        <taxon>Bacillati</taxon>
        <taxon>Actinomycetota</taxon>
        <taxon>Actinomycetes</taxon>
        <taxon>Micrococcales</taxon>
        <taxon>Microbacteriaceae</taxon>
        <taxon>Microcella</taxon>
    </lineage>
</organism>
<feature type="region of interest" description="Disordered" evidence="3">
    <location>
        <begin position="234"/>
        <end position="293"/>
    </location>
</feature>
<protein>
    <submittedName>
        <fullName evidence="5">SDR family NAD(P)-dependent oxidoreductase</fullName>
    </submittedName>
</protein>
<feature type="compositionally biased region" description="Basic and acidic residues" evidence="3">
    <location>
        <begin position="182"/>
        <end position="191"/>
    </location>
</feature>
<dbReference type="Gene3D" id="3.40.50.720">
    <property type="entry name" value="NAD(P)-binding Rossmann-like Domain"/>
    <property type="match status" value="1"/>
</dbReference>
<dbReference type="SMART" id="SM00822">
    <property type="entry name" value="PKS_KR"/>
    <property type="match status" value="1"/>
</dbReference>
<dbReference type="PANTHER" id="PTHR44196">
    <property type="entry name" value="DEHYDROGENASE/REDUCTASE SDR FAMILY MEMBER 7B"/>
    <property type="match status" value="1"/>
</dbReference>
<dbReference type="SUPFAM" id="SSF51735">
    <property type="entry name" value="NAD(P)-binding Rossmann-fold domains"/>
    <property type="match status" value="1"/>
</dbReference>
<reference evidence="5 6" key="1">
    <citation type="submission" date="2019-06" db="EMBL/GenBank/DDBJ databases">
        <authorList>
            <person name="De-Chao Zhang Q."/>
        </authorList>
    </citation>
    <scope>NUCLEOTIDE SEQUENCE [LARGE SCALE GENOMIC DNA]</scope>
    <source>
        <strain evidence="5 6">KN1116</strain>
    </source>
</reference>
<proteinExistence type="inferred from homology"/>
<dbReference type="PANTHER" id="PTHR44196:SF1">
    <property type="entry name" value="DEHYDROGENASE_REDUCTASE SDR FAMILY MEMBER 7B"/>
    <property type="match status" value="1"/>
</dbReference>
<dbReference type="GO" id="GO:0016020">
    <property type="term" value="C:membrane"/>
    <property type="evidence" value="ECO:0007669"/>
    <property type="project" value="TreeGrafter"/>
</dbReference>
<keyword evidence="2" id="KW-0560">Oxidoreductase</keyword>
<evidence type="ECO:0000256" key="1">
    <source>
        <dbReference type="ARBA" id="ARBA00006484"/>
    </source>
</evidence>
<dbReference type="InterPro" id="IPR057326">
    <property type="entry name" value="KR_dom"/>
</dbReference>
<feature type="compositionally biased region" description="Low complexity" evidence="3">
    <location>
        <begin position="265"/>
        <end position="287"/>
    </location>
</feature>
<reference evidence="5 6" key="2">
    <citation type="submission" date="2020-03" db="EMBL/GenBank/DDBJ databases">
        <title>Chryseoglobus sp. isolated from a deep-sea seamount.</title>
        <authorList>
            <person name="Zhang D.-C."/>
        </authorList>
    </citation>
    <scope>NUCLEOTIDE SEQUENCE [LARGE SCALE GENOMIC DNA]</scope>
    <source>
        <strain evidence="5 6">KN1116</strain>
    </source>
</reference>
<evidence type="ECO:0000313" key="5">
    <source>
        <dbReference type="EMBL" id="NHF61664.1"/>
    </source>
</evidence>
<dbReference type="AlphaFoldDB" id="A0A9E5JK14"/>
<dbReference type="OrthoDB" id="3784334at2"/>
<dbReference type="RefSeq" id="WP_152581884.1">
    <property type="nucleotide sequence ID" value="NZ_VIKT02000001.1"/>
</dbReference>
<dbReference type="Pfam" id="PF00106">
    <property type="entry name" value="adh_short"/>
    <property type="match status" value="1"/>
</dbReference>
<comment type="caution">
    <text evidence="5">The sequence shown here is derived from an EMBL/GenBank/DDBJ whole genome shotgun (WGS) entry which is preliminary data.</text>
</comment>
<gene>
    <name evidence="5" type="ORF">FK219_000145</name>
</gene>